<evidence type="ECO:0000313" key="2">
    <source>
        <dbReference type="EMBL" id="PYH90157.1"/>
    </source>
</evidence>
<dbReference type="Pfam" id="PF00646">
    <property type="entry name" value="F-box"/>
    <property type="match status" value="1"/>
</dbReference>
<feature type="domain" description="F-box" evidence="1">
    <location>
        <begin position="62"/>
        <end position="108"/>
    </location>
</feature>
<organism evidence="2 3">
    <name type="scientific">Aspergillus ellipticus CBS 707.79</name>
    <dbReference type="NCBI Taxonomy" id="1448320"/>
    <lineage>
        <taxon>Eukaryota</taxon>
        <taxon>Fungi</taxon>
        <taxon>Dikarya</taxon>
        <taxon>Ascomycota</taxon>
        <taxon>Pezizomycotina</taxon>
        <taxon>Eurotiomycetes</taxon>
        <taxon>Eurotiomycetidae</taxon>
        <taxon>Eurotiales</taxon>
        <taxon>Aspergillaceae</taxon>
        <taxon>Aspergillus</taxon>
        <taxon>Aspergillus subgen. Circumdati</taxon>
    </lineage>
</organism>
<dbReference type="VEuPathDB" id="FungiDB:BO71DRAFT_452957"/>
<protein>
    <recommendedName>
        <fullName evidence="1">F-box domain-containing protein</fullName>
    </recommendedName>
</protein>
<keyword evidence="3" id="KW-1185">Reference proteome</keyword>
<name>A0A319D6I8_9EURO</name>
<dbReference type="Proteomes" id="UP000247810">
    <property type="component" value="Unassembled WGS sequence"/>
</dbReference>
<dbReference type="InterPro" id="IPR036047">
    <property type="entry name" value="F-box-like_dom_sf"/>
</dbReference>
<dbReference type="OrthoDB" id="2687876at2759"/>
<dbReference type="AlphaFoldDB" id="A0A319D6I8"/>
<evidence type="ECO:0000313" key="3">
    <source>
        <dbReference type="Proteomes" id="UP000247810"/>
    </source>
</evidence>
<gene>
    <name evidence="2" type="ORF">BO71DRAFT_452957</name>
</gene>
<sequence length="351" mass="40047">MPSYGSGQAATSLDESEKVHEMEIIRIASYHRRGFDLAVAWTNPREHDRVLLGTIRDTSATLGNLQCLPLEIIHEIFLLLDIRALFNFRHINRRAQQIVTVACGYKAVVTHALETLCIILRTTIASWFTLSDLLKVLYTRDCHLCGSFGGFIFLPSFMRCCFFCIQEDSLPPVLPLSIVKKSAKSRPGHPNTLVPIVKSLPGIYSMDEIVRKRRVQIMSAEYFGRLPLHKADDRTRATQEKETELLRYMVTTSLPYLNTETGVIQNGISCSGCQIALEKALRSSRTGPSSCALRDKVYSYDEFMQHFRECREAQKLWELSNQGVDVAKISEFVRRRGYFKKRDVIMSFHSQ</sequence>
<evidence type="ECO:0000259" key="1">
    <source>
        <dbReference type="PROSITE" id="PS50181"/>
    </source>
</evidence>
<reference evidence="2 3" key="1">
    <citation type="submission" date="2018-02" db="EMBL/GenBank/DDBJ databases">
        <title>The genomes of Aspergillus section Nigri reveals drivers in fungal speciation.</title>
        <authorList>
            <consortium name="DOE Joint Genome Institute"/>
            <person name="Vesth T.C."/>
            <person name="Nybo J."/>
            <person name="Theobald S."/>
            <person name="Brandl J."/>
            <person name="Frisvad J.C."/>
            <person name="Nielsen K.F."/>
            <person name="Lyhne E.K."/>
            <person name="Kogle M.E."/>
            <person name="Kuo A."/>
            <person name="Riley R."/>
            <person name="Clum A."/>
            <person name="Nolan M."/>
            <person name="Lipzen A."/>
            <person name="Salamov A."/>
            <person name="Henrissat B."/>
            <person name="Wiebenga A."/>
            <person name="De vries R.P."/>
            <person name="Grigoriev I.V."/>
            <person name="Mortensen U.H."/>
            <person name="Andersen M.R."/>
            <person name="Baker S.E."/>
        </authorList>
    </citation>
    <scope>NUCLEOTIDE SEQUENCE [LARGE SCALE GENOMIC DNA]</scope>
    <source>
        <strain evidence="2 3">CBS 707.79</strain>
    </source>
</reference>
<dbReference type="EMBL" id="KZ825995">
    <property type="protein sequence ID" value="PYH90157.1"/>
    <property type="molecule type" value="Genomic_DNA"/>
</dbReference>
<proteinExistence type="predicted"/>
<dbReference type="SUPFAM" id="SSF81383">
    <property type="entry name" value="F-box domain"/>
    <property type="match status" value="1"/>
</dbReference>
<dbReference type="STRING" id="1448320.A0A319D6I8"/>
<dbReference type="InterPro" id="IPR001810">
    <property type="entry name" value="F-box_dom"/>
</dbReference>
<dbReference type="PROSITE" id="PS50181">
    <property type="entry name" value="FBOX"/>
    <property type="match status" value="1"/>
</dbReference>
<accession>A0A319D6I8</accession>